<evidence type="ECO:0000256" key="1">
    <source>
        <dbReference type="SAM" id="MobiDB-lite"/>
    </source>
</evidence>
<reference evidence="2 3" key="1">
    <citation type="submission" date="2020-08" db="EMBL/GenBank/DDBJ databases">
        <authorList>
            <person name="Liu C."/>
            <person name="Sun Q."/>
        </authorList>
    </citation>
    <scope>NUCLEOTIDE SEQUENCE [LARGE SCALE GENOMIC DNA]</scope>
    <source>
        <strain evidence="2 3">NSJ-38</strain>
    </source>
</reference>
<feature type="compositionally biased region" description="Basic and acidic residues" evidence="1">
    <location>
        <begin position="1"/>
        <end position="18"/>
    </location>
</feature>
<keyword evidence="3" id="KW-1185">Reference proteome</keyword>
<protein>
    <submittedName>
        <fullName evidence="2">DUF2804 domain-containing protein</fullName>
    </submittedName>
</protein>
<dbReference type="PANTHER" id="PTHR35868:SF3">
    <property type="entry name" value="DUF2804 DOMAIN-CONTAINING PROTEIN"/>
    <property type="match status" value="1"/>
</dbReference>
<organism evidence="2 3">
    <name type="scientific">Qiania dongpingensis</name>
    <dbReference type="NCBI Taxonomy" id="2763669"/>
    <lineage>
        <taxon>Bacteria</taxon>
        <taxon>Bacillati</taxon>
        <taxon>Bacillota</taxon>
        <taxon>Clostridia</taxon>
        <taxon>Lachnospirales</taxon>
        <taxon>Lachnospiraceae</taxon>
        <taxon>Qiania</taxon>
    </lineage>
</organism>
<feature type="region of interest" description="Disordered" evidence="1">
    <location>
        <begin position="1"/>
        <end position="28"/>
    </location>
</feature>
<evidence type="ECO:0000313" key="3">
    <source>
        <dbReference type="Proteomes" id="UP000515823"/>
    </source>
</evidence>
<sequence>MTKGKNSDSCERPEKQARLEPGPLLNSRGELSQAGYATSLVKAYDRNRIKAGAMRIKEWDYYLIYNERYGAALTLDDNSYMGLASISLLDFEKQTEYTSSPMTAFPMGRTGFPASSAKGDVSLERKNIRMSFRHEGEKRILEGEMDKFHKGLPIRLRFELSEEPEDSMVIATPFPEKRTAFYYNQKIIGMKARGQAEFGGQIYEFRPEDSFGLLDWGRGVWTYHNTWYWSAAMGRAGDGEFGFNLGYGFGDTSAATENMLFYNGRAHKLGTVTFQIPGEEEGKPEFMKPWNVFSSDGRLKLTFTPVLNRSACTSAVLILSDQHQIFGHFDGIAVLDDGTEIQVSHLMGFAEKVRNKW</sequence>
<dbReference type="Proteomes" id="UP000515823">
    <property type="component" value="Chromosome"/>
</dbReference>
<dbReference type="PANTHER" id="PTHR35868">
    <property type="entry name" value="DUF2804 DOMAIN-CONTAINING PROTEIN-RELATED"/>
    <property type="match status" value="1"/>
</dbReference>
<accession>A0A7G9G8B7</accession>
<proteinExistence type="predicted"/>
<dbReference type="EMBL" id="CP060634">
    <property type="protein sequence ID" value="QNM07049.1"/>
    <property type="molecule type" value="Genomic_DNA"/>
</dbReference>
<dbReference type="AlphaFoldDB" id="A0A7G9G8B7"/>
<gene>
    <name evidence="2" type="ORF">H9Q78_10395</name>
</gene>
<dbReference type="KEGG" id="qdo:H9Q78_10395"/>
<dbReference type="InterPro" id="IPR021243">
    <property type="entry name" value="DUF2804"/>
</dbReference>
<dbReference type="Pfam" id="PF10974">
    <property type="entry name" value="DUF2804"/>
    <property type="match status" value="1"/>
</dbReference>
<name>A0A7G9G8B7_9FIRM</name>
<evidence type="ECO:0000313" key="2">
    <source>
        <dbReference type="EMBL" id="QNM07049.1"/>
    </source>
</evidence>